<comment type="caution">
    <text evidence="3">The sequence shown here is derived from an EMBL/GenBank/DDBJ whole genome shotgun (WGS) entry which is preliminary data.</text>
</comment>
<name>A0ABN9UPM5_9DINO</name>
<dbReference type="Pfam" id="PF14418">
    <property type="entry name" value="OHA"/>
    <property type="match status" value="1"/>
</dbReference>
<evidence type="ECO:0000313" key="4">
    <source>
        <dbReference type="Proteomes" id="UP001189429"/>
    </source>
</evidence>
<evidence type="ECO:0000259" key="2">
    <source>
        <dbReference type="Pfam" id="PF14418"/>
    </source>
</evidence>
<dbReference type="EMBL" id="CAUYUJ010016106">
    <property type="protein sequence ID" value="CAK0861907.1"/>
    <property type="molecule type" value="Genomic_DNA"/>
</dbReference>
<accession>A0ABN9UPM5</accession>
<reference evidence="3" key="1">
    <citation type="submission" date="2023-10" db="EMBL/GenBank/DDBJ databases">
        <authorList>
            <person name="Chen Y."/>
            <person name="Shah S."/>
            <person name="Dougan E. K."/>
            <person name="Thang M."/>
            <person name="Chan C."/>
        </authorList>
    </citation>
    <scope>NUCLEOTIDE SEQUENCE [LARGE SCALE GENOMIC DNA]</scope>
</reference>
<evidence type="ECO:0000256" key="1">
    <source>
        <dbReference type="SAM" id="MobiDB-lite"/>
    </source>
</evidence>
<feature type="region of interest" description="Disordered" evidence="1">
    <location>
        <begin position="1"/>
        <end position="42"/>
    </location>
</feature>
<gene>
    <name evidence="3" type="ORF">PCOR1329_LOCUS50451</name>
</gene>
<keyword evidence="4" id="KW-1185">Reference proteome</keyword>
<feature type="domain" description="OST-HTH associated" evidence="2">
    <location>
        <begin position="166"/>
        <end position="219"/>
    </location>
</feature>
<evidence type="ECO:0000313" key="3">
    <source>
        <dbReference type="EMBL" id="CAK0861907.1"/>
    </source>
</evidence>
<dbReference type="InterPro" id="IPR025677">
    <property type="entry name" value="OST-HTH-assoc_dom"/>
</dbReference>
<feature type="compositionally biased region" description="Low complexity" evidence="1">
    <location>
        <begin position="23"/>
        <end position="36"/>
    </location>
</feature>
<sequence>MAVPKRGALRQHQGEKVDLAAGQTNPSQQQTKQQPNGRRLPRKSAMIKPDLSMVTQAVESLYTDQLKPFGRLLRKRVAEHAIGVLDGTSPAARLPEQLPNVDAKHLETVCRTSAGFHVKSEEGGDWSVVIVGRSQPFVDIYCGSDVYPAELWAAAAAYFEGLPEEQMQLPGGRYSCAQALLRRRAPFLSGYTLGQACHIVELGIALHKILGYSNGSVVPYIFAAPSRW</sequence>
<organism evidence="3 4">
    <name type="scientific">Prorocentrum cordatum</name>
    <dbReference type="NCBI Taxonomy" id="2364126"/>
    <lineage>
        <taxon>Eukaryota</taxon>
        <taxon>Sar</taxon>
        <taxon>Alveolata</taxon>
        <taxon>Dinophyceae</taxon>
        <taxon>Prorocentrales</taxon>
        <taxon>Prorocentraceae</taxon>
        <taxon>Prorocentrum</taxon>
    </lineage>
</organism>
<proteinExistence type="predicted"/>
<protein>
    <recommendedName>
        <fullName evidence="2">OST-HTH associated domain-containing protein</fullName>
    </recommendedName>
</protein>
<dbReference type="Proteomes" id="UP001189429">
    <property type="component" value="Unassembled WGS sequence"/>
</dbReference>